<gene>
    <name evidence="1" type="ORF">MCOR_22525</name>
</gene>
<dbReference type="AlphaFoldDB" id="A0A6J8BWR3"/>
<dbReference type="SUPFAM" id="SSF52540">
    <property type="entry name" value="P-loop containing nucleoside triphosphate hydrolases"/>
    <property type="match status" value="1"/>
</dbReference>
<dbReference type="EC" id="3.6.4.12" evidence="1"/>
<dbReference type="InterPro" id="IPR051055">
    <property type="entry name" value="PIF1_helicase"/>
</dbReference>
<evidence type="ECO:0000313" key="2">
    <source>
        <dbReference type="Proteomes" id="UP000507470"/>
    </source>
</evidence>
<dbReference type="GO" id="GO:0003678">
    <property type="term" value="F:DNA helicase activity"/>
    <property type="evidence" value="ECO:0007669"/>
    <property type="project" value="UniProtKB-EC"/>
</dbReference>
<dbReference type="GO" id="GO:0016787">
    <property type="term" value="F:hydrolase activity"/>
    <property type="evidence" value="ECO:0007669"/>
    <property type="project" value="UniProtKB-KW"/>
</dbReference>
<dbReference type="Proteomes" id="UP000507470">
    <property type="component" value="Unassembled WGS sequence"/>
</dbReference>
<evidence type="ECO:0000313" key="1">
    <source>
        <dbReference type="EMBL" id="CAC5387159.1"/>
    </source>
</evidence>
<dbReference type="PANTHER" id="PTHR47642:SF6">
    <property type="entry name" value="ATP-DEPENDENT DNA HELICASE"/>
    <property type="match status" value="1"/>
</dbReference>
<keyword evidence="2" id="KW-1185">Reference proteome</keyword>
<protein>
    <submittedName>
        <fullName evidence="1">PIF1</fullName>
        <ecNumber evidence="1">3.6.4.12</ecNumber>
    </submittedName>
</protein>
<sequence length="403" mass="45840">MQVILVGDFYQLPLISNELYDDFGHYCFEAKFFNSIFCHKLVLNEVHRQEERELILAVNSLEKGIINDDVVAFLQSLFRSLLQNISEAAVHLFAGNLDSDVFNYQKLRQLPGEMTTFACKEEGDHHFLNKILASKHLGLNPLCNVMLILTLSDTLVNSLIGTLSKIKSDSVDVDFVVDGKTVTVNVVKHTFTTYDPVKKKILAKREQLPMKLSYGITIHKFQGMSLNSVIFHCELISFPGQLGVAIGRAANCFKNIKDEIVSSSLKEFADTPVENVVKGMVILFKNNIIPLNEWFTKQHTCIKDRASSVFKGSENITNKQINAFYTQFNRYLSGEEFISSVYNLLSKYNGLRQNLTTERKIQTSVMFNIQKKHLHDLSIQVTCNEMHQLRTLPEEISPVKSDM</sequence>
<keyword evidence="1" id="KW-0378">Hydrolase</keyword>
<dbReference type="PANTHER" id="PTHR47642">
    <property type="entry name" value="ATP-DEPENDENT DNA HELICASE"/>
    <property type="match status" value="1"/>
</dbReference>
<organism evidence="1 2">
    <name type="scientific">Mytilus coruscus</name>
    <name type="common">Sea mussel</name>
    <dbReference type="NCBI Taxonomy" id="42192"/>
    <lineage>
        <taxon>Eukaryota</taxon>
        <taxon>Metazoa</taxon>
        <taxon>Spiralia</taxon>
        <taxon>Lophotrochozoa</taxon>
        <taxon>Mollusca</taxon>
        <taxon>Bivalvia</taxon>
        <taxon>Autobranchia</taxon>
        <taxon>Pteriomorphia</taxon>
        <taxon>Mytilida</taxon>
        <taxon>Mytiloidea</taxon>
        <taxon>Mytilidae</taxon>
        <taxon>Mytilinae</taxon>
        <taxon>Mytilus</taxon>
    </lineage>
</organism>
<dbReference type="OrthoDB" id="10050764at2759"/>
<proteinExistence type="predicted"/>
<reference evidence="1 2" key="1">
    <citation type="submission" date="2020-06" db="EMBL/GenBank/DDBJ databases">
        <authorList>
            <person name="Li R."/>
            <person name="Bekaert M."/>
        </authorList>
    </citation>
    <scope>NUCLEOTIDE SEQUENCE [LARGE SCALE GENOMIC DNA]</scope>
    <source>
        <strain evidence="2">wild</strain>
    </source>
</reference>
<dbReference type="EMBL" id="CACVKT020003982">
    <property type="protein sequence ID" value="CAC5387159.1"/>
    <property type="molecule type" value="Genomic_DNA"/>
</dbReference>
<dbReference type="InterPro" id="IPR027417">
    <property type="entry name" value="P-loop_NTPase"/>
</dbReference>
<accession>A0A6J8BWR3</accession>
<name>A0A6J8BWR3_MYTCO</name>